<protein>
    <recommendedName>
        <fullName evidence="3">SIR2-like domain-containing protein</fullName>
    </recommendedName>
</protein>
<evidence type="ECO:0000313" key="2">
    <source>
        <dbReference type="Proteomes" id="UP000216681"/>
    </source>
</evidence>
<evidence type="ECO:0000313" key="1">
    <source>
        <dbReference type="EMBL" id="OYS95694.1"/>
    </source>
</evidence>
<dbReference type="RefSeq" id="WP_094512355.1">
    <property type="nucleotide sequence ID" value="NZ_NGPU01000094.1"/>
</dbReference>
<comment type="caution">
    <text evidence="1">The sequence shown here is derived from an EMBL/GenBank/DDBJ whole genome shotgun (WGS) entry which is preliminary data.</text>
</comment>
<proteinExistence type="predicted"/>
<sequence length="524" mass="60297">MSNEFLNNLQKNNEFPIIFIGSGITQRYFKNAPTWDSLLRQIWDESKTDQSYFSRYNQLSKKYQNAFQTYTHLADELEQKYDQAFFDEELKIDGLTPEEAHYNGVSPFRKRIASIFSNLEPRDGVHAEVTLLFDMLKKARLVVTTNYDPFIEKNLKNTNIKVGNKGLFEPSDSLNELYKIHGSVEDANSIIITSKDYEKLQRTSAIVNAKILSQLTISPIIFLGYSLTDQNIQTLLKDLASNMPFSIEKAAKRIGVVDYQKGNKNIEETMADTPYGVHYTKLSTDNFEQIYKGVSKINQGISPLEISKYQSAFRKIIDTKGKQGKLKQVLTSFVDLNKLPDELKSKNLVVALGDSRFLYKYPTYVDYVKDYFLGKEEMPLEIALRFIVKTAPKSTLPVSKYILKVKNGELTLKDKDKAKLNDRLSSFPSLESLHLPNTPKKHRNSLRNMDFNNVQKILSRNDNIKNYTKLNYFSSHIKDYSKETALNLIKFILENEIDSFIGDTACRKLFMAYSLGYEPIVQKI</sequence>
<dbReference type="Proteomes" id="UP000216681">
    <property type="component" value="Unassembled WGS sequence"/>
</dbReference>
<reference evidence="1 2" key="2">
    <citation type="submission" date="2017-09" db="EMBL/GenBank/DDBJ databases">
        <title>Tripartite evolution among Lactobacillus johnsonii, Lactobacillus taiwanensis, Lactobacillus reuteri and their rodent host.</title>
        <authorList>
            <person name="Wang T."/>
            <person name="Knowles S."/>
            <person name="Cheng C."/>
        </authorList>
    </citation>
    <scope>NUCLEOTIDE SEQUENCE [LARGE SCALE GENOMIC DNA]</scope>
    <source>
        <strain evidence="1 2">105n</strain>
    </source>
</reference>
<dbReference type="Pfam" id="PF13289">
    <property type="entry name" value="SIR2_2"/>
    <property type="match status" value="1"/>
</dbReference>
<accession>A0AB73R9D4</accession>
<reference evidence="1 2" key="1">
    <citation type="submission" date="2017-05" db="EMBL/GenBank/DDBJ databases">
        <authorList>
            <person name="Lin X.B."/>
            <person name="Stothard P."/>
            <person name="Tasseva G."/>
            <person name="Walter J."/>
        </authorList>
    </citation>
    <scope>NUCLEOTIDE SEQUENCE [LARGE SCALE GENOMIC DNA]</scope>
    <source>
        <strain evidence="1 2">105n</strain>
    </source>
</reference>
<evidence type="ECO:0008006" key="3">
    <source>
        <dbReference type="Google" id="ProtNLM"/>
    </source>
</evidence>
<name>A0AB73R9D4_LIMRT</name>
<organism evidence="1 2">
    <name type="scientific">Limosilactobacillus reuteri</name>
    <name type="common">Lactobacillus reuteri</name>
    <dbReference type="NCBI Taxonomy" id="1598"/>
    <lineage>
        <taxon>Bacteria</taxon>
        <taxon>Bacillati</taxon>
        <taxon>Bacillota</taxon>
        <taxon>Bacilli</taxon>
        <taxon>Lactobacillales</taxon>
        <taxon>Lactobacillaceae</taxon>
        <taxon>Limosilactobacillus</taxon>
    </lineage>
</organism>
<dbReference type="InterPro" id="IPR011202">
    <property type="entry name" value="UCP014677"/>
</dbReference>
<dbReference type="EMBL" id="NGPX01000006">
    <property type="protein sequence ID" value="OYS95694.1"/>
    <property type="molecule type" value="Genomic_DNA"/>
</dbReference>
<gene>
    <name evidence="1" type="ORF">CBG15_00980</name>
</gene>
<dbReference type="AlphaFoldDB" id="A0AB73R9D4"/>
<dbReference type="PIRSF" id="PIRSF014677">
    <property type="entry name" value="UCP014677"/>
    <property type="match status" value="1"/>
</dbReference>